<evidence type="ECO:0000313" key="1">
    <source>
        <dbReference type="EMBL" id="KEP46376.1"/>
    </source>
</evidence>
<dbReference type="AlphaFoldDB" id="A0A074RGY8"/>
<dbReference type="HOGENOM" id="CLU_2062788_0_0_1"/>
<comment type="caution">
    <text evidence="1">The sequence shown here is derived from an EMBL/GenBank/DDBJ whole genome shotgun (WGS) entry which is preliminary data.</text>
</comment>
<dbReference type="EMBL" id="AZST01001133">
    <property type="protein sequence ID" value="KEP46376.1"/>
    <property type="molecule type" value="Genomic_DNA"/>
</dbReference>
<dbReference type="Proteomes" id="UP000027456">
    <property type="component" value="Unassembled WGS sequence"/>
</dbReference>
<name>A0A074RGY8_9AGAM</name>
<reference evidence="1 2" key="1">
    <citation type="submission" date="2013-12" db="EMBL/GenBank/DDBJ databases">
        <authorList>
            <person name="Cubeta M."/>
            <person name="Pakala S."/>
            <person name="Fedorova N."/>
            <person name="Thomas E."/>
            <person name="Dean R."/>
            <person name="Jabaji S."/>
            <person name="Neate S."/>
            <person name="Toda T."/>
            <person name="Tavantzis S."/>
            <person name="Vilgalys R."/>
            <person name="Bharathan N."/>
            <person name="Pakala S."/>
            <person name="Losada L.S."/>
            <person name="Zafar N."/>
            <person name="Nierman W."/>
        </authorList>
    </citation>
    <scope>NUCLEOTIDE SEQUENCE [LARGE SCALE GENOMIC DNA]</scope>
    <source>
        <strain evidence="1 2">123E</strain>
    </source>
</reference>
<keyword evidence="2" id="KW-1185">Reference proteome</keyword>
<evidence type="ECO:0000313" key="2">
    <source>
        <dbReference type="Proteomes" id="UP000027456"/>
    </source>
</evidence>
<protein>
    <submittedName>
        <fullName evidence="1">Uncharacterized protein</fullName>
    </submittedName>
</protein>
<gene>
    <name evidence="1" type="ORF">V565_202270</name>
</gene>
<organism evidence="1 2">
    <name type="scientific">Rhizoctonia solani 123E</name>
    <dbReference type="NCBI Taxonomy" id="1423351"/>
    <lineage>
        <taxon>Eukaryota</taxon>
        <taxon>Fungi</taxon>
        <taxon>Dikarya</taxon>
        <taxon>Basidiomycota</taxon>
        <taxon>Agaricomycotina</taxon>
        <taxon>Agaricomycetes</taxon>
        <taxon>Cantharellales</taxon>
        <taxon>Ceratobasidiaceae</taxon>
        <taxon>Rhizoctonia</taxon>
    </lineage>
</organism>
<sequence>MGQWVLPTMHWILGELHAGDVVDQLANNLLLPLDFPPRRWYSFLCFFHLIALVHNGALDQSSSVRRPPIRDLLLGGPHFVTGTRIEEWRFQWVSSALESRVTWPIDCYQSGNTRASNDR</sequence>
<accession>A0A074RGY8</accession>
<proteinExistence type="predicted"/>